<dbReference type="Proteomes" id="UP000539953">
    <property type="component" value="Unassembled WGS sequence"/>
</dbReference>
<dbReference type="EMBL" id="JACHHK010000001">
    <property type="protein sequence ID" value="MBB5182155.1"/>
    <property type="molecule type" value="Genomic_DNA"/>
</dbReference>
<dbReference type="PROSITE" id="PS00198">
    <property type="entry name" value="4FE4S_FER_1"/>
    <property type="match status" value="2"/>
</dbReference>
<reference evidence="5 6" key="1">
    <citation type="submission" date="2020-08" db="EMBL/GenBank/DDBJ databases">
        <title>Genomic Encyclopedia of Type Strains, Phase IV (KMG-IV): sequencing the most valuable type-strain genomes for metagenomic binning, comparative biology and taxonomic classification.</title>
        <authorList>
            <person name="Goeker M."/>
        </authorList>
    </citation>
    <scope>NUCLEOTIDE SEQUENCE [LARGE SCALE GENOMIC DNA]</scope>
    <source>
        <strain evidence="5 6">DSM 25799</strain>
    </source>
</reference>
<comment type="caution">
    <text evidence="5">The sequence shown here is derived from an EMBL/GenBank/DDBJ whole genome shotgun (WGS) entry which is preliminary data.</text>
</comment>
<dbReference type="RefSeq" id="WP_183326620.1">
    <property type="nucleotide sequence ID" value="NZ_JACHHK010000001.1"/>
</dbReference>
<dbReference type="GO" id="GO:0046872">
    <property type="term" value="F:metal ion binding"/>
    <property type="evidence" value="ECO:0007669"/>
    <property type="project" value="UniProtKB-KW"/>
</dbReference>
<dbReference type="Pfam" id="PF12838">
    <property type="entry name" value="Fer4_7"/>
    <property type="match status" value="1"/>
</dbReference>
<dbReference type="GO" id="GO:0051536">
    <property type="term" value="F:iron-sulfur cluster binding"/>
    <property type="evidence" value="ECO:0007669"/>
    <property type="project" value="UniProtKB-KW"/>
</dbReference>
<dbReference type="Pfam" id="PF01243">
    <property type="entry name" value="PNPOx_N"/>
    <property type="match status" value="1"/>
</dbReference>
<keyword evidence="2" id="KW-0408">Iron</keyword>
<gene>
    <name evidence="5" type="ORF">HNQ47_000158</name>
</gene>
<dbReference type="SUPFAM" id="SSF50475">
    <property type="entry name" value="FMN-binding split barrel"/>
    <property type="match status" value="1"/>
</dbReference>
<dbReference type="Gene3D" id="2.30.110.10">
    <property type="entry name" value="Electron Transport, Fmn-binding Protein, Chain A"/>
    <property type="match status" value="1"/>
</dbReference>
<dbReference type="SUPFAM" id="SSF54862">
    <property type="entry name" value="4Fe-4S ferredoxins"/>
    <property type="match status" value="1"/>
</dbReference>
<dbReference type="AlphaFoldDB" id="A0A7W8FVZ5"/>
<evidence type="ECO:0000256" key="1">
    <source>
        <dbReference type="ARBA" id="ARBA00022723"/>
    </source>
</evidence>
<name>A0A7W8FVZ5_9FIRM</name>
<keyword evidence="3" id="KW-0411">Iron-sulfur</keyword>
<dbReference type="InterPro" id="IPR017896">
    <property type="entry name" value="4Fe4S_Fe-S-bd"/>
</dbReference>
<proteinExistence type="predicted"/>
<evidence type="ECO:0000313" key="6">
    <source>
        <dbReference type="Proteomes" id="UP000539953"/>
    </source>
</evidence>
<dbReference type="Gene3D" id="3.30.70.20">
    <property type="match status" value="1"/>
</dbReference>
<dbReference type="InterPro" id="IPR017900">
    <property type="entry name" value="4Fe4S_Fe_S_CS"/>
</dbReference>
<keyword evidence="6" id="KW-1185">Reference proteome</keyword>
<sequence>MDKTKQYLSILVNEMHSVVCATLDDQNRPATRVIDIMLTDGHTLYFLTAKGKDFYKQLITHPFIALTGMSGGEGMDRMHATMQKKSISIRGSVECIGTRKLKEIFEKNPYMAEIYPTEKSREALVVFKMTAGTGEFFDLSTKPITRESFSVGAFEKTEEESHVPYLISLACTGCGKCLTVCPQNCIRHESVPFKIDQAHCLHCGNCFTDCPAGAVIRR</sequence>
<feature type="domain" description="4Fe-4S ferredoxin-type" evidence="4">
    <location>
        <begin position="162"/>
        <end position="191"/>
    </location>
</feature>
<evidence type="ECO:0000259" key="4">
    <source>
        <dbReference type="PROSITE" id="PS51379"/>
    </source>
</evidence>
<evidence type="ECO:0000313" key="5">
    <source>
        <dbReference type="EMBL" id="MBB5182155.1"/>
    </source>
</evidence>
<keyword evidence="1" id="KW-0479">Metal-binding</keyword>
<accession>A0A7W8FVZ5</accession>
<feature type="domain" description="4Fe-4S ferredoxin-type" evidence="4">
    <location>
        <begin position="192"/>
        <end position="218"/>
    </location>
</feature>
<evidence type="ECO:0000256" key="3">
    <source>
        <dbReference type="ARBA" id="ARBA00023014"/>
    </source>
</evidence>
<protein>
    <submittedName>
        <fullName evidence="5">Putative pyridoxamine 5'-phosphate oxidase family protein</fullName>
    </submittedName>
</protein>
<evidence type="ECO:0000256" key="2">
    <source>
        <dbReference type="ARBA" id="ARBA00023004"/>
    </source>
</evidence>
<dbReference type="InterPro" id="IPR012349">
    <property type="entry name" value="Split_barrel_FMN-bd"/>
</dbReference>
<dbReference type="PROSITE" id="PS51379">
    <property type="entry name" value="4FE4S_FER_2"/>
    <property type="match status" value="2"/>
</dbReference>
<dbReference type="InterPro" id="IPR011576">
    <property type="entry name" value="Pyridox_Oxase_N"/>
</dbReference>
<organism evidence="5 6">
    <name type="scientific">Catenisphaera adipataccumulans</name>
    <dbReference type="NCBI Taxonomy" id="700500"/>
    <lineage>
        <taxon>Bacteria</taxon>
        <taxon>Bacillati</taxon>
        <taxon>Bacillota</taxon>
        <taxon>Erysipelotrichia</taxon>
        <taxon>Erysipelotrichales</taxon>
        <taxon>Erysipelotrichaceae</taxon>
        <taxon>Catenisphaera</taxon>
    </lineage>
</organism>